<sequence length="89" mass="9382">MPLADPISLIGGALFIIAYGGLNFGLFKEGASSTVYQLLNTIGAACFTYTAIKPFNPGLFITEAVWALFGIYGVIKIYTGVSKKKAAAN</sequence>
<feature type="transmembrane region" description="Helical" evidence="1">
    <location>
        <begin position="58"/>
        <end position="75"/>
    </location>
</feature>
<dbReference type="InterPro" id="IPR058058">
    <property type="entry name" value="CBU_0592-like"/>
</dbReference>
<dbReference type="Proteomes" id="UP000221653">
    <property type="component" value="Unassembled WGS sequence"/>
</dbReference>
<dbReference type="OrthoDB" id="4415810at2"/>
<reference evidence="3 4" key="1">
    <citation type="submission" date="2017-10" db="EMBL/GenBank/DDBJ databases">
        <title>Sequencing the genomes of 1000 actinobacteria strains.</title>
        <authorList>
            <person name="Klenk H.-P."/>
        </authorList>
    </citation>
    <scope>NUCLEOTIDE SEQUENCE [LARGE SCALE GENOMIC DNA]</scope>
    <source>
        <strain evidence="3 4">DSM 20688</strain>
    </source>
</reference>
<evidence type="ECO:0000256" key="1">
    <source>
        <dbReference type="SAM" id="Phobius"/>
    </source>
</evidence>
<evidence type="ECO:0000259" key="2">
    <source>
        <dbReference type="Pfam" id="PF26604"/>
    </source>
</evidence>
<gene>
    <name evidence="3" type="ORF">ATK06_2059</name>
</gene>
<organism evidence="3 4">
    <name type="scientific">Corynebacterium renale</name>
    <dbReference type="NCBI Taxonomy" id="1724"/>
    <lineage>
        <taxon>Bacteria</taxon>
        <taxon>Bacillati</taxon>
        <taxon>Actinomycetota</taxon>
        <taxon>Actinomycetes</taxon>
        <taxon>Mycobacteriales</taxon>
        <taxon>Corynebacteriaceae</taxon>
        <taxon>Corynebacterium</taxon>
    </lineage>
</organism>
<accession>A0A2A9DSL6</accession>
<protein>
    <recommendedName>
        <fullName evidence="2">CBU-0592-like domain-containing protein</fullName>
    </recommendedName>
</protein>
<dbReference type="Pfam" id="PF26604">
    <property type="entry name" value="CBU_0592"/>
    <property type="match status" value="1"/>
</dbReference>
<keyword evidence="1" id="KW-1133">Transmembrane helix</keyword>
<comment type="caution">
    <text evidence="3">The sequence shown here is derived from an EMBL/GenBank/DDBJ whole genome shotgun (WGS) entry which is preliminary data.</text>
</comment>
<keyword evidence="1" id="KW-0812">Transmembrane</keyword>
<dbReference type="EMBL" id="PDJF01000001">
    <property type="protein sequence ID" value="PFG28930.1"/>
    <property type="molecule type" value="Genomic_DNA"/>
</dbReference>
<dbReference type="RefSeq" id="WP_048380541.1">
    <property type="nucleotide sequence ID" value="NZ_LDYE01000007.1"/>
</dbReference>
<evidence type="ECO:0000313" key="3">
    <source>
        <dbReference type="EMBL" id="PFG28930.1"/>
    </source>
</evidence>
<proteinExistence type="predicted"/>
<evidence type="ECO:0000313" key="4">
    <source>
        <dbReference type="Proteomes" id="UP000221653"/>
    </source>
</evidence>
<dbReference type="STRING" id="1724.GCA_001044175_02091"/>
<dbReference type="NCBIfam" id="NF047864">
    <property type="entry name" value="CBU_0592_membra"/>
    <property type="match status" value="1"/>
</dbReference>
<keyword evidence="1" id="KW-0472">Membrane</keyword>
<dbReference type="AlphaFoldDB" id="A0A2A9DSL6"/>
<name>A0A2A9DSL6_9CORY</name>
<feature type="domain" description="CBU-0592-like" evidence="2">
    <location>
        <begin position="5"/>
        <end position="78"/>
    </location>
</feature>
<keyword evidence="4" id="KW-1185">Reference proteome</keyword>
<feature type="transmembrane region" description="Helical" evidence="1">
    <location>
        <begin position="6"/>
        <end position="27"/>
    </location>
</feature>